<dbReference type="InterPro" id="IPR046960">
    <property type="entry name" value="PPR_At4g14850-like_plant"/>
</dbReference>
<dbReference type="GO" id="GO:0008270">
    <property type="term" value="F:zinc ion binding"/>
    <property type="evidence" value="ECO:0007669"/>
    <property type="project" value="InterPro"/>
</dbReference>
<evidence type="ECO:0000256" key="2">
    <source>
        <dbReference type="ARBA" id="ARBA00022737"/>
    </source>
</evidence>
<dbReference type="Pfam" id="PF14432">
    <property type="entry name" value="DYW_deaminase"/>
    <property type="match status" value="1"/>
</dbReference>
<evidence type="ECO:0000259" key="5">
    <source>
        <dbReference type="Pfam" id="PF14432"/>
    </source>
</evidence>
<feature type="compositionally biased region" description="Basic and acidic residues" evidence="4">
    <location>
        <begin position="626"/>
        <end position="648"/>
    </location>
</feature>
<feature type="repeat" description="PPR" evidence="3">
    <location>
        <begin position="268"/>
        <end position="302"/>
    </location>
</feature>
<dbReference type="InterPro" id="IPR032867">
    <property type="entry name" value="DYW_dom"/>
</dbReference>
<evidence type="ECO:0000313" key="6">
    <source>
        <dbReference type="EMBL" id="TYH27219.1"/>
    </source>
</evidence>
<feature type="region of interest" description="Disordered" evidence="4">
    <location>
        <begin position="607"/>
        <end position="758"/>
    </location>
</feature>
<dbReference type="Proteomes" id="UP000323506">
    <property type="component" value="Chromosome A02"/>
</dbReference>
<dbReference type="Pfam" id="PF01535">
    <property type="entry name" value="PPR"/>
    <property type="match status" value="5"/>
</dbReference>
<dbReference type="PROSITE" id="PS51375">
    <property type="entry name" value="PPR"/>
    <property type="match status" value="2"/>
</dbReference>
<keyword evidence="2" id="KW-0677">Repeat</keyword>
<reference evidence="6 7" key="1">
    <citation type="submission" date="2019-06" db="EMBL/GenBank/DDBJ databases">
        <title>WGS assembly of Gossypium darwinii.</title>
        <authorList>
            <person name="Chen Z.J."/>
            <person name="Sreedasyam A."/>
            <person name="Ando A."/>
            <person name="Song Q."/>
            <person name="De L."/>
            <person name="Hulse-Kemp A."/>
            <person name="Ding M."/>
            <person name="Ye W."/>
            <person name="Kirkbride R."/>
            <person name="Jenkins J."/>
            <person name="Plott C."/>
            <person name="Lovell J."/>
            <person name="Lin Y.-M."/>
            <person name="Vaughn R."/>
            <person name="Liu B."/>
            <person name="Li W."/>
            <person name="Simpson S."/>
            <person name="Scheffler B."/>
            <person name="Saski C."/>
            <person name="Grover C."/>
            <person name="Hu G."/>
            <person name="Conover J."/>
            <person name="Carlson J."/>
            <person name="Shu S."/>
            <person name="Boston L."/>
            <person name="Williams M."/>
            <person name="Peterson D."/>
            <person name="Mcgee K."/>
            <person name="Jones D."/>
            <person name="Wendel J."/>
            <person name="Stelly D."/>
            <person name="Grimwood J."/>
            <person name="Schmutz J."/>
        </authorList>
    </citation>
    <scope>NUCLEOTIDE SEQUENCE [LARGE SCALE GENOMIC DNA]</scope>
    <source>
        <strain evidence="6">1808015.09</strain>
    </source>
</reference>
<gene>
    <name evidence="6" type="ORF">ES288_A02G052000v1</name>
</gene>
<evidence type="ECO:0000313" key="7">
    <source>
        <dbReference type="Proteomes" id="UP000323506"/>
    </source>
</evidence>
<dbReference type="NCBIfam" id="TIGR00756">
    <property type="entry name" value="PPR"/>
    <property type="match status" value="1"/>
</dbReference>
<evidence type="ECO:0000256" key="1">
    <source>
        <dbReference type="ARBA" id="ARBA00006643"/>
    </source>
</evidence>
<dbReference type="EMBL" id="CM017689">
    <property type="protein sequence ID" value="TYH27219.1"/>
    <property type="molecule type" value="Genomic_DNA"/>
</dbReference>
<dbReference type="SUPFAM" id="SSF48452">
    <property type="entry name" value="TPR-like"/>
    <property type="match status" value="1"/>
</dbReference>
<dbReference type="PANTHER" id="PTHR47926">
    <property type="entry name" value="PENTATRICOPEPTIDE REPEAT-CONTAINING PROTEIN"/>
    <property type="match status" value="1"/>
</dbReference>
<dbReference type="FunFam" id="1.25.40.10:FF:001093">
    <property type="entry name" value="Pentatricopeptide repeat-containing protein At2g34400"/>
    <property type="match status" value="1"/>
</dbReference>
<feature type="repeat" description="PPR" evidence="3">
    <location>
        <begin position="166"/>
        <end position="200"/>
    </location>
</feature>
<dbReference type="Gene3D" id="1.25.40.10">
    <property type="entry name" value="Tetratricopeptide repeat domain"/>
    <property type="match status" value="3"/>
</dbReference>
<proteinExistence type="inferred from homology"/>
<dbReference type="Pfam" id="PF13041">
    <property type="entry name" value="PPR_2"/>
    <property type="match status" value="1"/>
</dbReference>
<comment type="similarity">
    <text evidence="1">Belongs to the PPR family. PCMP-H subfamily.</text>
</comment>
<evidence type="ECO:0000256" key="4">
    <source>
        <dbReference type="SAM" id="MobiDB-lite"/>
    </source>
</evidence>
<organism evidence="6 7">
    <name type="scientific">Gossypium darwinii</name>
    <name type="common">Darwin's cotton</name>
    <name type="synonym">Gossypium barbadense var. darwinii</name>
    <dbReference type="NCBI Taxonomy" id="34276"/>
    <lineage>
        <taxon>Eukaryota</taxon>
        <taxon>Viridiplantae</taxon>
        <taxon>Streptophyta</taxon>
        <taxon>Embryophyta</taxon>
        <taxon>Tracheophyta</taxon>
        <taxon>Spermatophyta</taxon>
        <taxon>Magnoliopsida</taxon>
        <taxon>eudicotyledons</taxon>
        <taxon>Gunneridae</taxon>
        <taxon>Pentapetalae</taxon>
        <taxon>rosids</taxon>
        <taxon>malvids</taxon>
        <taxon>Malvales</taxon>
        <taxon>Malvaceae</taxon>
        <taxon>Malvoideae</taxon>
        <taxon>Gossypium</taxon>
    </lineage>
</organism>
<evidence type="ECO:0000256" key="3">
    <source>
        <dbReference type="PROSITE-ProRule" id="PRU00708"/>
    </source>
</evidence>
<dbReference type="Pfam" id="PF20431">
    <property type="entry name" value="E_motif"/>
    <property type="match status" value="1"/>
</dbReference>
<feature type="compositionally biased region" description="Basic residues" evidence="4">
    <location>
        <begin position="680"/>
        <end position="692"/>
    </location>
</feature>
<dbReference type="AlphaFoldDB" id="A0A5D2HCC4"/>
<dbReference type="InterPro" id="IPR002885">
    <property type="entry name" value="PPR_rpt"/>
</dbReference>
<dbReference type="PANTHER" id="PTHR47926:SF464">
    <property type="entry name" value="DYW DOMAIN-CONTAINING PROTEIN"/>
    <property type="match status" value="1"/>
</dbReference>
<dbReference type="GO" id="GO:0009451">
    <property type="term" value="P:RNA modification"/>
    <property type="evidence" value="ECO:0007669"/>
    <property type="project" value="InterPro"/>
</dbReference>
<feature type="domain" description="DYW" evidence="5">
    <location>
        <begin position="483"/>
        <end position="558"/>
    </location>
</feature>
<dbReference type="GO" id="GO:0003723">
    <property type="term" value="F:RNA binding"/>
    <property type="evidence" value="ECO:0007669"/>
    <property type="project" value="InterPro"/>
</dbReference>
<protein>
    <recommendedName>
        <fullName evidence="5">DYW domain-containing protein</fullName>
    </recommendedName>
</protein>
<sequence length="758" mass="84402">MNLLGDQTSAAPALKPESIADPRILHAQALKSSRVDRSIFNNLITLYAKSNLLDSSLRVFKQIPSPNIVSWTSLISVHSSSPLSLTLFLSMLRHPILPNQRTLASLFKACVSLPRCLFFGLSLHALSFKLSLNAQPFSGSALVNFYSKYRLPIDARKVFDEMRERDEVCYAAVIVGLAQNSKPLESLSLFAAMKSSNVSSTMYSVSGALRAVADLAALEQCRMIHGHAVVTGFDKNVIVGSALVDGYGKSGLVSDARKVFDENIAVMNIVGWNALMAGYAQQGDSSSVIKLFQSMANVRFVPDEYSFLAALSGFYNAGLVGQSEIWLKRMKLEYGIEPGLEHYTCLIGALGKAGRLEDAERIATTMPFNPDAAVWRSLMSSCAHHGAADMALRMARRSLELDPNDDSAYTIAANVLSFAGRWSEVADMRKLMKDRRVKKEVGKSWIEVKGEVHMFMAGDRKHERTEEIYEKLAELMESIEKLGYKPVWDEMLHEVGKGEKKEALWYHSEKLALAYGIVSGAAPAGKPMRIVKNLRICKDCHEAFKYISRAIDKEIILSQVKPDFKEMYPRVKVKEQDQDDQQVIKDSVLSLKDVLFLSMLDSYFPGKKHEDDVSPIPTARIPKSYHAPEVDKHSDSTSEEAEQNKTKAEEEETRPNIRVSSTPRPRAVISSPDNDALIRNKNKIKGRQRTASKNHNTVQNRHTTRTHIFGKSPVKTNKSNDGGGDNCNVEIRGKKGSRPTVSSQRKHLITQRPGWQDP</sequence>
<dbReference type="InterPro" id="IPR046848">
    <property type="entry name" value="E_motif"/>
</dbReference>
<name>A0A5D2HCC4_GOSDA</name>
<dbReference type="InterPro" id="IPR011990">
    <property type="entry name" value="TPR-like_helical_dom_sf"/>
</dbReference>
<keyword evidence="7" id="KW-1185">Reference proteome</keyword>
<accession>A0A5D2HCC4</accession>